<reference evidence="2" key="1">
    <citation type="submission" date="2019-06" db="EMBL/GenBank/DDBJ databases">
        <authorList>
            <person name="Zheng W."/>
        </authorList>
    </citation>
    <scope>NUCLEOTIDE SEQUENCE</scope>
    <source>
        <strain evidence="2">QDHG01</strain>
    </source>
</reference>
<dbReference type="PROSITE" id="PS51886">
    <property type="entry name" value="TLDC"/>
    <property type="match status" value="1"/>
</dbReference>
<organism evidence="2 3">
    <name type="scientific">Halteria grandinella</name>
    <dbReference type="NCBI Taxonomy" id="5974"/>
    <lineage>
        <taxon>Eukaryota</taxon>
        <taxon>Sar</taxon>
        <taxon>Alveolata</taxon>
        <taxon>Ciliophora</taxon>
        <taxon>Intramacronucleata</taxon>
        <taxon>Spirotrichea</taxon>
        <taxon>Stichotrichia</taxon>
        <taxon>Sporadotrichida</taxon>
        <taxon>Halteriidae</taxon>
        <taxon>Halteria</taxon>
    </lineage>
</organism>
<evidence type="ECO:0000313" key="2">
    <source>
        <dbReference type="EMBL" id="TNV81054.1"/>
    </source>
</evidence>
<dbReference type="Pfam" id="PF07534">
    <property type="entry name" value="TLD"/>
    <property type="match status" value="1"/>
</dbReference>
<evidence type="ECO:0000259" key="1">
    <source>
        <dbReference type="PROSITE" id="PS51886"/>
    </source>
</evidence>
<accession>A0A8J8NVQ4</accession>
<gene>
    <name evidence="2" type="ORF">FGO68_gene2332</name>
</gene>
<dbReference type="SMART" id="SM00584">
    <property type="entry name" value="TLDc"/>
    <property type="match status" value="1"/>
</dbReference>
<dbReference type="EMBL" id="RRYP01006637">
    <property type="protein sequence ID" value="TNV81054.1"/>
    <property type="molecule type" value="Genomic_DNA"/>
</dbReference>
<protein>
    <recommendedName>
        <fullName evidence="1">TLDc domain-containing protein</fullName>
    </recommendedName>
</protein>
<evidence type="ECO:0000313" key="3">
    <source>
        <dbReference type="Proteomes" id="UP000785679"/>
    </source>
</evidence>
<keyword evidence="3" id="KW-1185">Reference proteome</keyword>
<sequence length="461" mass="53137">MAPDKHGHCPVFIAKMIRNITDEWSKLNHYSNKLRSQSQKFLQIHGPLVEFLDRYQVAPEKSLSIKITQLEELSDQLERFFHDSVAELSTNGDIFTLEQLNPSLIYFKERLENLEFFKNIGPELLWNVYSDIFHLVRNKNVLESLSYPNVETFIKLKLYTVQLDLNEILNSYQLEECNLQEYFENPELNTCQIIEVINEKIQTLLQNIEQFDNAEIDSIRSELDNIGVIQIYLALKDEMVHNQQTSAAQLADLNNKYEELVEWKTQYEQLPIEEESKLIQNSMTSERQRIINSAIIDDNKKLSKIMAFLAQSGRSVKYFRLQYRGSADSFAARSFHKKCDRLKNSLTIVRTTEGNIIGGFSTQNWKGKGWKQDENAWLFNIEAPSIFKIKQGNMKAIYADPTYGPIFGQGHDLLISDRSNITNCTAAGKSYQNGGGVSNLLLLESSSQVPFKVEEIEVFSI</sequence>
<dbReference type="AlphaFoldDB" id="A0A8J8NVQ4"/>
<dbReference type="OrthoDB" id="311690at2759"/>
<feature type="domain" description="TLDc" evidence="1">
    <location>
        <begin position="294"/>
        <end position="461"/>
    </location>
</feature>
<dbReference type="InterPro" id="IPR006571">
    <property type="entry name" value="TLDc_dom"/>
</dbReference>
<comment type="caution">
    <text evidence="2">The sequence shown here is derived from an EMBL/GenBank/DDBJ whole genome shotgun (WGS) entry which is preliminary data.</text>
</comment>
<proteinExistence type="predicted"/>
<dbReference type="Proteomes" id="UP000785679">
    <property type="component" value="Unassembled WGS sequence"/>
</dbReference>
<name>A0A8J8NVQ4_HALGN</name>